<dbReference type="EMBL" id="BAAAGA010000001">
    <property type="protein sequence ID" value="GAA0615234.1"/>
    <property type="molecule type" value="Genomic_DNA"/>
</dbReference>
<evidence type="ECO:0008006" key="4">
    <source>
        <dbReference type="Google" id="ProtNLM"/>
    </source>
</evidence>
<sequence length="74" mass="7961">MLKKITVAAAFAASVLIAPAASSTPTPMPALAQSRVAAMDLTECQVQHLARCYAVWGDYGWCYQQAQDYACYDG</sequence>
<name>A0ABN1GNK6_9CAUL</name>
<organism evidence="2 3">
    <name type="scientific">Brevundimonas kwangchunensis</name>
    <dbReference type="NCBI Taxonomy" id="322163"/>
    <lineage>
        <taxon>Bacteria</taxon>
        <taxon>Pseudomonadati</taxon>
        <taxon>Pseudomonadota</taxon>
        <taxon>Alphaproteobacteria</taxon>
        <taxon>Caulobacterales</taxon>
        <taxon>Caulobacteraceae</taxon>
        <taxon>Brevundimonas</taxon>
    </lineage>
</organism>
<keyword evidence="1" id="KW-0732">Signal</keyword>
<protein>
    <recommendedName>
        <fullName evidence="4">YARHG domain-containing protein</fullName>
    </recommendedName>
</protein>
<keyword evidence="3" id="KW-1185">Reference proteome</keyword>
<feature type="signal peptide" evidence="1">
    <location>
        <begin position="1"/>
        <end position="20"/>
    </location>
</feature>
<accession>A0ABN1GNK6</accession>
<evidence type="ECO:0000256" key="1">
    <source>
        <dbReference type="SAM" id="SignalP"/>
    </source>
</evidence>
<dbReference type="Proteomes" id="UP001501352">
    <property type="component" value="Unassembled WGS sequence"/>
</dbReference>
<evidence type="ECO:0000313" key="2">
    <source>
        <dbReference type="EMBL" id="GAA0615234.1"/>
    </source>
</evidence>
<evidence type="ECO:0000313" key="3">
    <source>
        <dbReference type="Proteomes" id="UP001501352"/>
    </source>
</evidence>
<reference evidence="2 3" key="1">
    <citation type="journal article" date="2019" name="Int. J. Syst. Evol. Microbiol.">
        <title>The Global Catalogue of Microorganisms (GCM) 10K type strain sequencing project: providing services to taxonomists for standard genome sequencing and annotation.</title>
        <authorList>
            <consortium name="The Broad Institute Genomics Platform"/>
            <consortium name="The Broad Institute Genome Sequencing Center for Infectious Disease"/>
            <person name="Wu L."/>
            <person name="Ma J."/>
        </authorList>
    </citation>
    <scope>NUCLEOTIDE SEQUENCE [LARGE SCALE GENOMIC DNA]</scope>
    <source>
        <strain evidence="2 3">JCM 12928</strain>
    </source>
</reference>
<comment type="caution">
    <text evidence="2">The sequence shown here is derived from an EMBL/GenBank/DDBJ whole genome shotgun (WGS) entry which is preliminary data.</text>
</comment>
<feature type="chain" id="PRO_5047473733" description="YARHG domain-containing protein" evidence="1">
    <location>
        <begin position="21"/>
        <end position="74"/>
    </location>
</feature>
<dbReference type="RefSeq" id="WP_343790669.1">
    <property type="nucleotide sequence ID" value="NZ_BAAAGA010000001.1"/>
</dbReference>
<proteinExistence type="predicted"/>
<gene>
    <name evidence="2" type="ORF">GCM10009422_07820</name>
</gene>